<dbReference type="PRINTS" id="PR00332">
    <property type="entry name" value="HISTRIAD"/>
</dbReference>
<evidence type="ECO:0000256" key="1">
    <source>
        <dbReference type="PIRSR" id="PIRSR601310-1"/>
    </source>
</evidence>
<feature type="domain" description="HIT" evidence="4">
    <location>
        <begin position="4"/>
        <end position="107"/>
    </location>
</feature>
<dbReference type="PROSITE" id="PS51084">
    <property type="entry name" value="HIT_2"/>
    <property type="match status" value="1"/>
</dbReference>
<feature type="short sequence motif" description="Histidine triad motif" evidence="2 3">
    <location>
        <begin position="91"/>
        <end position="95"/>
    </location>
</feature>
<evidence type="ECO:0000256" key="3">
    <source>
        <dbReference type="PROSITE-ProRule" id="PRU00464"/>
    </source>
</evidence>
<dbReference type="PANTHER" id="PTHR46648:SF1">
    <property type="entry name" value="ADENOSINE 5'-MONOPHOSPHORAMIDASE HNT1"/>
    <property type="match status" value="1"/>
</dbReference>
<dbReference type="EMBL" id="VFRA01000001">
    <property type="protein sequence ID" value="TQO19710.1"/>
    <property type="molecule type" value="Genomic_DNA"/>
</dbReference>
<comment type="caution">
    <text evidence="5">The sequence shown here is derived from an EMBL/GenBank/DDBJ whole genome shotgun (WGS) entry which is preliminary data.</text>
</comment>
<dbReference type="OrthoDB" id="9784774at2"/>
<sequence>MTSIFTEILNGRSPGRFVWADDRVFAILTIEPRKPSHTLVIPRIEVDRWSELDEELAMHIFRVGRLIGLAQREEWDADRVGLMFEGYRVPHAHLHVWPSWNVFEYSHTGIVRDPGTKALDEAFVRLRNRMIGHGHGEFVPPLDWSIPSADTAH</sequence>
<dbReference type="Proteomes" id="UP000316560">
    <property type="component" value="Unassembled WGS sequence"/>
</dbReference>
<keyword evidence="5" id="KW-0378">Hydrolase</keyword>
<dbReference type="AlphaFoldDB" id="A0A8H2K3Z2"/>
<dbReference type="InterPro" id="IPR001310">
    <property type="entry name" value="Histidine_triad_HIT"/>
</dbReference>
<reference evidence="5 6" key="1">
    <citation type="submission" date="2019-06" db="EMBL/GenBank/DDBJ databases">
        <title>Sequencing the genomes of 1000 actinobacteria strains.</title>
        <authorList>
            <person name="Klenk H.-P."/>
        </authorList>
    </citation>
    <scope>NUCLEOTIDE SEQUENCE [LARGE SCALE GENOMIC DNA]</scope>
    <source>
        <strain evidence="5 6">DSM 21947</strain>
    </source>
</reference>
<protein>
    <submittedName>
        <fullName evidence="5">Diadenosine tetraphosphate (Ap4A) HIT family hydrolase</fullName>
    </submittedName>
</protein>
<evidence type="ECO:0000256" key="2">
    <source>
        <dbReference type="PIRSR" id="PIRSR601310-3"/>
    </source>
</evidence>
<dbReference type="Gene3D" id="3.30.428.10">
    <property type="entry name" value="HIT-like"/>
    <property type="match status" value="1"/>
</dbReference>
<feature type="active site" description="Tele-AMP-histidine intermediate" evidence="1">
    <location>
        <position position="93"/>
    </location>
</feature>
<proteinExistence type="predicted"/>
<evidence type="ECO:0000313" key="6">
    <source>
        <dbReference type="Proteomes" id="UP000316560"/>
    </source>
</evidence>
<dbReference type="InterPro" id="IPR011146">
    <property type="entry name" value="HIT-like"/>
</dbReference>
<dbReference type="Pfam" id="PF01230">
    <property type="entry name" value="HIT"/>
    <property type="match status" value="1"/>
</dbReference>
<dbReference type="SUPFAM" id="SSF54197">
    <property type="entry name" value="HIT-like"/>
    <property type="match status" value="1"/>
</dbReference>
<organism evidence="5 6">
    <name type="scientific">Rhodoglobus vestalii</name>
    <dbReference type="NCBI Taxonomy" id="193384"/>
    <lineage>
        <taxon>Bacteria</taxon>
        <taxon>Bacillati</taxon>
        <taxon>Actinomycetota</taxon>
        <taxon>Actinomycetes</taxon>
        <taxon>Micrococcales</taxon>
        <taxon>Microbacteriaceae</taxon>
        <taxon>Rhodoglobus</taxon>
    </lineage>
</organism>
<dbReference type="RefSeq" id="WP_141990164.1">
    <property type="nucleotide sequence ID" value="NZ_VFRA01000001.1"/>
</dbReference>
<accession>A0A8H2K3Z2</accession>
<dbReference type="GO" id="GO:0016787">
    <property type="term" value="F:hydrolase activity"/>
    <property type="evidence" value="ECO:0007669"/>
    <property type="project" value="UniProtKB-KW"/>
</dbReference>
<dbReference type="PANTHER" id="PTHR46648">
    <property type="entry name" value="HIT FAMILY PROTEIN 1"/>
    <property type="match status" value="1"/>
</dbReference>
<keyword evidence="6" id="KW-1185">Reference proteome</keyword>
<dbReference type="InterPro" id="IPR036265">
    <property type="entry name" value="HIT-like_sf"/>
</dbReference>
<evidence type="ECO:0000259" key="4">
    <source>
        <dbReference type="PROSITE" id="PS51084"/>
    </source>
</evidence>
<evidence type="ECO:0000313" key="5">
    <source>
        <dbReference type="EMBL" id="TQO19710.1"/>
    </source>
</evidence>
<gene>
    <name evidence="5" type="ORF">FB472_1285</name>
</gene>
<name>A0A8H2K3Z2_9MICO</name>
<dbReference type="GO" id="GO:0009117">
    <property type="term" value="P:nucleotide metabolic process"/>
    <property type="evidence" value="ECO:0007669"/>
    <property type="project" value="TreeGrafter"/>
</dbReference>